<dbReference type="RefSeq" id="WP_085107317.1">
    <property type="nucleotide sequence ID" value="NZ_NCTU01000002.1"/>
</dbReference>
<evidence type="ECO:0000313" key="2">
    <source>
        <dbReference type="EMBL" id="PUW06885.1"/>
    </source>
</evidence>
<dbReference type="GO" id="GO:0003677">
    <property type="term" value="F:DNA binding"/>
    <property type="evidence" value="ECO:0007669"/>
    <property type="project" value="UniProtKB-KW"/>
</dbReference>
<dbReference type="Pfam" id="PF04383">
    <property type="entry name" value="KilA-N"/>
    <property type="match status" value="1"/>
</dbReference>
<comment type="caution">
    <text evidence="2">The sequence shown here is derived from an EMBL/GenBank/DDBJ whole genome shotgun (WGS) entry which is preliminary data.</text>
</comment>
<proteinExistence type="predicted"/>
<dbReference type="Pfam" id="PF10549">
    <property type="entry name" value="ORF11CD3"/>
    <property type="match status" value="1"/>
</dbReference>
<dbReference type="EMBL" id="NCTU01000002">
    <property type="protein sequence ID" value="PUW06885.1"/>
    <property type="molecule type" value="Genomic_DNA"/>
</dbReference>
<reference evidence="2 3" key="1">
    <citation type="submission" date="2017-04" db="EMBL/GenBank/DDBJ databases">
        <title>Cronobacter sakazakii, ST83 Lineage Isolates.</title>
        <authorList>
            <person name="Chase H."/>
            <person name="Tall B."/>
            <person name="Gopinath G."/>
            <person name="Lehner A."/>
        </authorList>
    </citation>
    <scope>NUCLEOTIDE SEQUENCE [LARGE SCALE GENOMIC DNA]</scope>
    <source>
        <strain evidence="2 3">MOD1_Comp15</strain>
    </source>
</reference>
<organism evidence="2 3">
    <name type="scientific">Cronobacter sakazakii</name>
    <name type="common">Enterobacter sakazakii</name>
    <dbReference type="NCBI Taxonomy" id="28141"/>
    <lineage>
        <taxon>Bacteria</taxon>
        <taxon>Pseudomonadati</taxon>
        <taxon>Pseudomonadota</taxon>
        <taxon>Gammaproteobacteria</taxon>
        <taxon>Enterobacterales</taxon>
        <taxon>Enterobacteriaceae</taxon>
        <taxon>Cronobacter</taxon>
    </lineage>
</organism>
<evidence type="ECO:0000313" key="3">
    <source>
        <dbReference type="Proteomes" id="UP000244856"/>
    </source>
</evidence>
<sequence>MKSITLFNEPVRVNDEGLVCLTDIWKVARDRANKGDAAFLGGRAIDSIRPANFLQADGVQAFINELAKCSPGIHLESTRGNGGGTFANRFIAYKYASYIDPAFEVGVYTVLDDFFTGELQRRNSLSAQLNMKCHEFDQKKDMASYCGSGLASWRYTKPVLLSEINALASQLQITIPGLPK</sequence>
<protein>
    <submittedName>
        <fullName evidence="2">DNA-binding protein</fullName>
    </submittedName>
</protein>
<gene>
    <name evidence="2" type="ORF">B7T07_01100</name>
</gene>
<dbReference type="AlphaFoldDB" id="A0AA45HGG7"/>
<accession>A0AA45HGG7</accession>
<dbReference type="InterPro" id="IPR018877">
    <property type="entry name" value="Phage_P22_Orf201_C"/>
</dbReference>
<name>A0AA45HGG7_CROSK</name>
<dbReference type="InterPro" id="IPR018004">
    <property type="entry name" value="KilA/APSES_HTH"/>
</dbReference>
<dbReference type="SMART" id="SM01252">
    <property type="entry name" value="KilA-N"/>
    <property type="match status" value="1"/>
</dbReference>
<keyword evidence="2" id="KW-0238">DNA-binding</keyword>
<evidence type="ECO:0000259" key="1">
    <source>
        <dbReference type="SMART" id="SM01252"/>
    </source>
</evidence>
<feature type="domain" description="KilA/APSES-type HTH DNA-binding" evidence="1">
    <location>
        <begin position="7"/>
        <end position="117"/>
    </location>
</feature>
<dbReference type="Proteomes" id="UP000244856">
    <property type="component" value="Unassembled WGS sequence"/>
</dbReference>